<keyword evidence="2" id="KW-0238">DNA-binding</keyword>
<keyword evidence="1" id="KW-0805">Transcription regulation</keyword>
<evidence type="ECO:0000313" key="6">
    <source>
        <dbReference type="Proteomes" id="UP001247805"/>
    </source>
</evidence>
<keyword evidence="3" id="KW-0804">Transcription</keyword>
<evidence type="ECO:0000256" key="3">
    <source>
        <dbReference type="ARBA" id="ARBA00023163"/>
    </source>
</evidence>
<protein>
    <submittedName>
        <fullName evidence="5">FCD domain-containing protein</fullName>
    </submittedName>
</protein>
<dbReference type="InterPro" id="IPR008920">
    <property type="entry name" value="TF_FadR/GntR_C"/>
</dbReference>
<dbReference type="SUPFAM" id="SSF48008">
    <property type="entry name" value="GntR ligand-binding domain-like"/>
    <property type="match status" value="1"/>
</dbReference>
<dbReference type="RefSeq" id="WP_316024345.1">
    <property type="nucleotide sequence ID" value="NZ_JAWDIO010000001.1"/>
</dbReference>
<sequence length="153" mass="17409">MNRSYNAIQILELRLSVEVEMGGMAAERRTEEQMEEITKCMISMEEKGKNGEDSISEDFAFHKAIANASGNPYFVRLIEYIGSGVIPAREMITQYSNSFNNEKLLSVIQGEHRQIWRAIKNHDKSSAREAIKEHLGNSINRHIQIKEQHSAAS</sequence>
<dbReference type="InterPro" id="IPR011711">
    <property type="entry name" value="GntR_C"/>
</dbReference>
<gene>
    <name evidence="5" type="ORF">RS130_00725</name>
</gene>
<name>A0ABU3SRM6_9ALTE</name>
<dbReference type="Pfam" id="PF07729">
    <property type="entry name" value="FCD"/>
    <property type="match status" value="1"/>
</dbReference>
<dbReference type="PANTHER" id="PTHR43537">
    <property type="entry name" value="TRANSCRIPTIONAL REGULATOR, GNTR FAMILY"/>
    <property type="match status" value="1"/>
</dbReference>
<evidence type="ECO:0000313" key="5">
    <source>
        <dbReference type="EMBL" id="MDU0352635.1"/>
    </source>
</evidence>
<evidence type="ECO:0000256" key="2">
    <source>
        <dbReference type="ARBA" id="ARBA00023125"/>
    </source>
</evidence>
<reference evidence="5 6" key="1">
    <citation type="submission" date="2023-10" db="EMBL/GenBank/DDBJ databases">
        <title>Glaciecola aquimarina strain GGW-M5 nov., isolated from a coastal seawater.</title>
        <authorList>
            <person name="Bayburt H."/>
            <person name="Kim J.M."/>
            <person name="Choi B.J."/>
            <person name="Jeon C.O."/>
        </authorList>
    </citation>
    <scope>NUCLEOTIDE SEQUENCE [LARGE SCALE GENOMIC DNA]</scope>
    <source>
        <strain evidence="5 6">KCTC 32108</strain>
    </source>
</reference>
<evidence type="ECO:0000259" key="4">
    <source>
        <dbReference type="SMART" id="SM00895"/>
    </source>
</evidence>
<proteinExistence type="predicted"/>
<dbReference type="EMBL" id="JAWDIO010000001">
    <property type="protein sequence ID" value="MDU0352635.1"/>
    <property type="molecule type" value="Genomic_DNA"/>
</dbReference>
<feature type="domain" description="GntR C-terminal" evidence="4">
    <location>
        <begin position="9"/>
        <end position="137"/>
    </location>
</feature>
<dbReference type="Gene3D" id="1.20.120.530">
    <property type="entry name" value="GntR ligand-binding domain-like"/>
    <property type="match status" value="1"/>
</dbReference>
<keyword evidence="6" id="KW-1185">Reference proteome</keyword>
<accession>A0ABU3SRM6</accession>
<dbReference type="SMART" id="SM00895">
    <property type="entry name" value="FCD"/>
    <property type="match status" value="1"/>
</dbReference>
<dbReference type="PANTHER" id="PTHR43537:SF5">
    <property type="entry name" value="UXU OPERON TRANSCRIPTIONAL REGULATOR"/>
    <property type="match status" value="1"/>
</dbReference>
<evidence type="ECO:0000256" key="1">
    <source>
        <dbReference type="ARBA" id="ARBA00023015"/>
    </source>
</evidence>
<comment type="caution">
    <text evidence="5">The sequence shown here is derived from an EMBL/GenBank/DDBJ whole genome shotgun (WGS) entry which is preliminary data.</text>
</comment>
<organism evidence="5 6">
    <name type="scientific">Paraglaciecola aquimarina</name>
    <dbReference type="NCBI Taxonomy" id="1235557"/>
    <lineage>
        <taxon>Bacteria</taxon>
        <taxon>Pseudomonadati</taxon>
        <taxon>Pseudomonadota</taxon>
        <taxon>Gammaproteobacteria</taxon>
        <taxon>Alteromonadales</taxon>
        <taxon>Alteromonadaceae</taxon>
        <taxon>Paraglaciecola</taxon>
    </lineage>
</organism>
<dbReference type="Proteomes" id="UP001247805">
    <property type="component" value="Unassembled WGS sequence"/>
</dbReference>